<dbReference type="EC" id="6.3.2.1" evidence="8"/>
<dbReference type="SUPFAM" id="SSF52374">
    <property type="entry name" value="Nucleotidylyl transferase"/>
    <property type="match status" value="1"/>
</dbReference>
<comment type="caution">
    <text evidence="9">The sequence shown here is derived from an EMBL/GenBank/DDBJ whole genome shotgun (WGS) entry which is preliminary data.</text>
</comment>
<comment type="subunit">
    <text evidence="8">Homodimer.</text>
</comment>
<comment type="miscellaneous">
    <text evidence="8">The reaction proceeds by a bi uni uni bi ping pong mechanism.</text>
</comment>
<evidence type="ECO:0000313" key="10">
    <source>
        <dbReference type="Proteomes" id="UP000215559"/>
    </source>
</evidence>
<dbReference type="HAMAP" id="MF_00158">
    <property type="entry name" value="PanC"/>
    <property type="match status" value="1"/>
</dbReference>
<feature type="binding site" evidence="8">
    <location>
        <position position="171"/>
    </location>
    <ligand>
        <name>ATP</name>
        <dbReference type="ChEBI" id="CHEBI:30616"/>
    </ligand>
</feature>
<evidence type="ECO:0000256" key="2">
    <source>
        <dbReference type="ARBA" id="ARBA00009256"/>
    </source>
</evidence>
<dbReference type="FunFam" id="3.40.50.620:FF:000013">
    <property type="entry name" value="Pantothenate synthetase"/>
    <property type="match status" value="1"/>
</dbReference>
<gene>
    <name evidence="8" type="primary">panC</name>
    <name evidence="9" type="ORF">CH330_02035</name>
</gene>
<feature type="binding site" evidence="8">
    <location>
        <begin position="25"/>
        <end position="32"/>
    </location>
    <ligand>
        <name>ATP</name>
        <dbReference type="ChEBI" id="CHEBI:30616"/>
    </ligand>
</feature>
<keyword evidence="3 8" id="KW-0436">Ligase</keyword>
<comment type="pathway">
    <text evidence="1 8">Cofactor biosynthesis; (R)-pantothenate biosynthesis; (R)-pantothenate from (R)-pantoate and beta-alanine: step 1/1.</text>
</comment>
<feature type="active site" description="Proton donor" evidence="8">
    <location>
        <position position="32"/>
    </location>
</feature>
<accession>A0A235BWZ0</accession>
<reference evidence="9 10" key="1">
    <citation type="submission" date="2017-07" db="EMBL/GenBank/DDBJ databases">
        <title>Recovery of genomes from metagenomes via a dereplication, aggregation, and scoring strategy.</title>
        <authorList>
            <person name="Sieber C.M."/>
            <person name="Probst A.J."/>
            <person name="Sharrar A."/>
            <person name="Thomas B.C."/>
            <person name="Hess M."/>
            <person name="Tringe S.G."/>
            <person name="Banfield J.F."/>
        </authorList>
    </citation>
    <scope>NUCLEOTIDE SEQUENCE [LARGE SCALE GENOMIC DNA]</scope>
    <source>
        <strain evidence="9">JGI_Cruoil_03_51_56</strain>
    </source>
</reference>
<evidence type="ECO:0000256" key="1">
    <source>
        <dbReference type="ARBA" id="ARBA00004990"/>
    </source>
</evidence>
<feature type="binding site" evidence="8">
    <location>
        <position position="148"/>
    </location>
    <ligand>
        <name>(R)-pantoate</name>
        <dbReference type="ChEBI" id="CHEBI:15980"/>
    </ligand>
</feature>
<keyword evidence="8" id="KW-0963">Cytoplasm</keyword>
<comment type="function">
    <text evidence="8">Catalyzes the condensation of pantoate with beta-alanine in an ATP-dependent reaction via a pantoyl-adenylate intermediate.</text>
</comment>
<dbReference type="PANTHER" id="PTHR21299">
    <property type="entry name" value="CYTIDYLATE KINASE/PANTOATE-BETA-ALANINE LIGASE"/>
    <property type="match status" value="1"/>
</dbReference>
<proteinExistence type="inferred from homology"/>
<name>A0A235BWZ0_UNCW3</name>
<comment type="similarity">
    <text evidence="2 8">Belongs to the pantothenate synthetase family.</text>
</comment>
<feature type="binding site" evidence="8">
    <location>
        <begin position="179"/>
        <end position="182"/>
    </location>
    <ligand>
        <name>ATP</name>
        <dbReference type="ChEBI" id="CHEBI:30616"/>
    </ligand>
</feature>
<dbReference type="EMBL" id="NOZP01000040">
    <property type="protein sequence ID" value="OYD16704.1"/>
    <property type="molecule type" value="Genomic_DNA"/>
</dbReference>
<dbReference type="AlphaFoldDB" id="A0A235BWZ0"/>
<evidence type="ECO:0000256" key="6">
    <source>
        <dbReference type="ARBA" id="ARBA00022840"/>
    </source>
</evidence>
<evidence type="ECO:0000256" key="7">
    <source>
        <dbReference type="ARBA" id="ARBA00048258"/>
    </source>
</evidence>
<dbReference type="GO" id="GO:0005524">
    <property type="term" value="F:ATP binding"/>
    <property type="evidence" value="ECO:0007669"/>
    <property type="project" value="UniProtKB-KW"/>
</dbReference>
<dbReference type="Pfam" id="PF02569">
    <property type="entry name" value="Pantoate_ligase"/>
    <property type="match status" value="1"/>
</dbReference>
<dbReference type="CDD" id="cd00560">
    <property type="entry name" value="PanC"/>
    <property type="match status" value="1"/>
</dbReference>
<evidence type="ECO:0000256" key="4">
    <source>
        <dbReference type="ARBA" id="ARBA00022655"/>
    </source>
</evidence>
<feature type="binding site" evidence="8">
    <location>
        <position position="56"/>
    </location>
    <ligand>
        <name>beta-alanine</name>
        <dbReference type="ChEBI" id="CHEBI:57966"/>
    </ligand>
</feature>
<evidence type="ECO:0000256" key="5">
    <source>
        <dbReference type="ARBA" id="ARBA00022741"/>
    </source>
</evidence>
<evidence type="ECO:0000256" key="3">
    <source>
        <dbReference type="ARBA" id="ARBA00022598"/>
    </source>
</evidence>
<dbReference type="Gene3D" id="3.30.1300.10">
    <property type="entry name" value="Pantoate-beta-alanine ligase, C-terminal domain"/>
    <property type="match status" value="1"/>
</dbReference>
<dbReference type="Gene3D" id="3.40.50.620">
    <property type="entry name" value="HUPs"/>
    <property type="match status" value="1"/>
</dbReference>
<keyword evidence="4 8" id="KW-0566">Pantothenate biosynthesis</keyword>
<organism evidence="9 10">
    <name type="scientific">candidate division WOR-3 bacterium JGI_Cruoil_03_51_56</name>
    <dbReference type="NCBI Taxonomy" id="1973747"/>
    <lineage>
        <taxon>Bacteria</taxon>
        <taxon>Bacteria division WOR-3</taxon>
    </lineage>
</organism>
<dbReference type="NCBIfam" id="TIGR00018">
    <property type="entry name" value="panC"/>
    <property type="match status" value="1"/>
</dbReference>
<sequence>MRVIKTVSGMQRLQRHGRVGFVPTMGYLHEGHLSLVRMARKQSDFVVVSVFVNPTQFGPHEDLARYPTDFARDRRLLAAEGADVIFRPGAEEMYPVSYATYVEVERLTSNLCGRFRPGHFRGVTTVVVKLLNIVKPDFVFFGQKDAQQAFVIQRMVRDLAFDTKVVVGPTVREPDGLAMSSRNSYLARVERTQAPVLYQSLQLARRLVQAGEQDPVRIKRRMRQFIKSKPGVRVQYIEIVDTEELKPVRRISSRLLIAVAAFLGRTRLIDNIILQKRG</sequence>
<feature type="binding site" evidence="8">
    <location>
        <begin position="142"/>
        <end position="145"/>
    </location>
    <ligand>
        <name>ATP</name>
        <dbReference type="ChEBI" id="CHEBI:30616"/>
    </ligand>
</feature>
<dbReference type="FunFam" id="3.30.1300.10:FF:000001">
    <property type="entry name" value="Pantothenate synthetase"/>
    <property type="match status" value="1"/>
</dbReference>
<dbReference type="GO" id="GO:0015940">
    <property type="term" value="P:pantothenate biosynthetic process"/>
    <property type="evidence" value="ECO:0007669"/>
    <property type="project" value="UniProtKB-UniRule"/>
</dbReference>
<dbReference type="NCBIfam" id="TIGR00125">
    <property type="entry name" value="cyt_tran_rel"/>
    <property type="match status" value="1"/>
</dbReference>
<dbReference type="InterPro" id="IPR003721">
    <property type="entry name" value="Pantoate_ligase"/>
</dbReference>
<evidence type="ECO:0000313" key="9">
    <source>
        <dbReference type="EMBL" id="OYD16704.1"/>
    </source>
</evidence>
<keyword evidence="6 8" id="KW-0067">ATP-binding</keyword>
<comment type="catalytic activity">
    <reaction evidence="7 8">
        <text>(R)-pantoate + beta-alanine + ATP = (R)-pantothenate + AMP + diphosphate + H(+)</text>
        <dbReference type="Rhea" id="RHEA:10912"/>
        <dbReference type="ChEBI" id="CHEBI:15378"/>
        <dbReference type="ChEBI" id="CHEBI:15980"/>
        <dbReference type="ChEBI" id="CHEBI:29032"/>
        <dbReference type="ChEBI" id="CHEBI:30616"/>
        <dbReference type="ChEBI" id="CHEBI:33019"/>
        <dbReference type="ChEBI" id="CHEBI:57966"/>
        <dbReference type="ChEBI" id="CHEBI:456215"/>
        <dbReference type="EC" id="6.3.2.1"/>
    </reaction>
</comment>
<keyword evidence="5 8" id="KW-0547">Nucleotide-binding</keyword>
<dbReference type="InterPro" id="IPR042176">
    <property type="entry name" value="Pantoate_ligase_C"/>
</dbReference>
<dbReference type="GO" id="GO:0005829">
    <property type="term" value="C:cytosol"/>
    <property type="evidence" value="ECO:0007669"/>
    <property type="project" value="TreeGrafter"/>
</dbReference>
<dbReference type="InterPro" id="IPR004821">
    <property type="entry name" value="Cyt_trans-like"/>
</dbReference>
<dbReference type="GO" id="GO:0004592">
    <property type="term" value="F:pantoate-beta-alanine ligase activity"/>
    <property type="evidence" value="ECO:0007669"/>
    <property type="project" value="UniProtKB-UniRule"/>
</dbReference>
<comment type="subcellular location">
    <subcellularLocation>
        <location evidence="8">Cytoplasm</location>
    </subcellularLocation>
</comment>
<dbReference type="PANTHER" id="PTHR21299:SF1">
    <property type="entry name" value="PANTOATE--BETA-ALANINE LIGASE"/>
    <property type="match status" value="1"/>
</dbReference>
<feature type="binding site" evidence="8">
    <location>
        <position position="56"/>
    </location>
    <ligand>
        <name>(R)-pantoate</name>
        <dbReference type="ChEBI" id="CHEBI:15980"/>
    </ligand>
</feature>
<dbReference type="Proteomes" id="UP000215559">
    <property type="component" value="Unassembled WGS sequence"/>
</dbReference>
<protein>
    <recommendedName>
        <fullName evidence="8">Pantothenate synthetase</fullName>
        <shortName evidence="8">PS</shortName>
        <ecNumber evidence="8">6.3.2.1</ecNumber>
    </recommendedName>
    <alternativeName>
        <fullName evidence="8">Pantoate--beta-alanine ligase</fullName>
    </alternativeName>
    <alternativeName>
        <fullName evidence="8">Pantoate-activating enzyme</fullName>
    </alternativeName>
</protein>
<dbReference type="InterPro" id="IPR014729">
    <property type="entry name" value="Rossmann-like_a/b/a_fold"/>
</dbReference>
<dbReference type="UniPathway" id="UPA00028">
    <property type="reaction ID" value="UER00005"/>
</dbReference>
<evidence type="ECO:0000256" key="8">
    <source>
        <dbReference type="HAMAP-Rule" id="MF_00158"/>
    </source>
</evidence>